<keyword evidence="9" id="KW-0472">Membrane</keyword>
<evidence type="ECO:0000256" key="3">
    <source>
        <dbReference type="ARBA" id="ARBA00022448"/>
    </source>
</evidence>
<sequence>MAFKKTLAQRLFNITKITTPPHNSLHNCRVSSPSTAVKSFLSLSANSHDSIEKDPEDTGIFRRFLHGRLDSTGSQVWSIPRGEKIMERLKGMDIAKSRISLDGLKPPLEAEEEEKEEEVSMEDARKLLRLSQLETIKSKLRQIQKNCIPFDEFVKLCSTSTSFGHDQGIEMAKILDQSGTVIVLGNVVFIRPEQVMQVINGVINNSITKSNYQIDPRTKVELEEMENEKAVIDKEAEALARKELMCGLSYLVIQTAAFMRLTFWDLSWDVMEPICFYVTSMHFMAGYAFFLRTSKEPTFRGFFNSRFSSKQKRLMKLRNFDLEKYNELRKIWNRNSNNVMH</sequence>
<evidence type="ECO:0000256" key="2">
    <source>
        <dbReference type="ARBA" id="ARBA00005653"/>
    </source>
</evidence>
<protein>
    <recommendedName>
        <fullName evidence="10">Calcium uniporter protein C-terminal domain-containing protein</fullName>
    </recommendedName>
</protein>
<reference evidence="11 12" key="1">
    <citation type="submission" date="2024-01" db="EMBL/GenBank/DDBJ databases">
        <title>The complete chloroplast genome sequence of Lithospermum erythrorhizon: insights into the phylogenetic relationship among Boraginaceae species and the maternal lineages of purple gromwells.</title>
        <authorList>
            <person name="Okada T."/>
            <person name="Watanabe K."/>
        </authorList>
    </citation>
    <scope>NUCLEOTIDE SEQUENCE [LARGE SCALE GENOMIC DNA]</scope>
</reference>
<dbReference type="GO" id="GO:0036444">
    <property type="term" value="P:calcium import into the mitochondrion"/>
    <property type="evidence" value="ECO:0007669"/>
    <property type="project" value="TreeGrafter"/>
</dbReference>
<dbReference type="GO" id="GO:0005262">
    <property type="term" value="F:calcium channel activity"/>
    <property type="evidence" value="ECO:0007669"/>
    <property type="project" value="TreeGrafter"/>
</dbReference>
<dbReference type="AlphaFoldDB" id="A0AAV3RC86"/>
<evidence type="ECO:0000313" key="11">
    <source>
        <dbReference type="EMBL" id="GAA0172951.1"/>
    </source>
</evidence>
<organism evidence="11 12">
    <name type="scientific">Lithospermum erythrorhizon</name>
    <name type="common">Purple gromwell</name>
    <name type="synonym">Lithospermum officinale var. erythrorhizon</name>
    <dbReference type="NCBI Taxonomy" id="34254"/>
    <lineage>
        <taxon>Eukaryota</taxon>
        <taxon>Viridiplantae</taxon>
        <taxon>Streptophyta</taxon>
        <taxon>Embryophyta</taxon>
        <taxon>Tracheophyta</taxon>
        <taxon>Spermatophyta</taxon>
        <taxon>Magnoliopsida</taxon>
        <taxon>eudicotyledons</taxon>
        <taxon>Gunneridae</taxon>
        <taxon>Pentapetalae</taxon>
        <taxon>asterids</taxon>
        <taxon>lamiids</taxon>
        <taxon>Boraginales</taxon>
        <taxon>Boraginaceae</taxon>
        <taxon>Boraginoideae</taxon>
        <taxon>Lithospermeae</taxon>
        <taxon>Lithospermum</taxon>
    </lineage>
</organism>
<dbReference type="PANTHER" id="PTHR13462">
    <property type="entry name" value="CALCIUM UNIPORTER PROTEIN, MITOCHONDRIAL"/>
    <property type="match status" value="1"/>
</dbReference>
<evidence type="ECO:0000256" key="7">
    <source>
        <dbReference type="ARBA" id="ARBA00022989"/>
    </source>
</evidence>
<name>A0AAV3RC86_LITER</name>
<keyword evidence="4" id="KW-0109">Calcium transport</keyword>
<dbReference type="Pfam" id="PF04678">
    <property type="entry name" value="MCU"/>
    <property type="match status" value="1"/>
</dbReference>
<evidence type="ECO:0000313" key="12">
    <source>
        <dbReference type="Proteomes" id="UP001454036"/>
    </source>
</evidence>
<proteinExistence type="inferred from homology"/>
<keyword evidence="12" id="KW-1185">Reference proteome</keyword>
<dbReference type="PANTHER" id="PTHR13462:SF31">
    <property type="entry name" value="CALCIUM UNIPORTER PROTEIN 1, MITOCHONDRIAL"/>
    <property type="match status" value="1"/>
</dbReference>
<dbReference type="Proteomes" id="UP001454036">
    <property type="component" value="Unassembled WGS sequence"/>
</dbReference>
<keyword evidence="6" id="KW-0106">Calcium</keyword>
<evidence type="ECO:0000259" key="10">
    <source>
        <dbReference type="Pfam" id="PF04678"/>
    </source>
</evidence>
<keyword evidence="3" id="KW-0813">Transport</keyword>
<evidence type="ECO:0000256" key="1">
    <source>
        <dbReference type="ARBA" id="ARBA00004141"/>
    </source>
</evidence>
<comment type="caution">
    <text evidence="11">The sequence shown here is derived from an EMBL/GenBank/DDBJ whole genome shotgun (WGS) entry which is preliminary data.</text>
</comment>
<comment type="subcellular location">
    <subcellularLocation>
        <location evidence="1">Membrane</location>
        <topology evidence="1">Multi-pass membrane protein</topology>
    </subcellularLocation>
</comment>
<keyword evidence="8" id="KW-0406">Ion transport</keyword>
<keyword evidence="5" id="KW-0812">Transmembrane</keyword>
<dbReference type="GO" id="GO:0051560">
    <property type="term" value="P:mitochondrial calcium ion homeostasis"/>
    <property type="evidence" value="ECO:0007669"/>
    <property type="project" value="InterPro"/>
</dbReference>
<gene>
    <name evidence="11" type="ORF">LIER_26671</name>
</gene>
<evidence type="ECO:0000256" key="9">
    <source>
        <dbReference type="ARBA" id="ARBA00023136"/>
    </source>
</evidence>
<evidence type="ECO:0000256" key="5">
    <source>
        <dbReference type="ARBA" id="ARBA00022692"/>
    </source>
</evidence>
<evidence type="ECO:0000256" key="4">
    <source>
        <dbReference type="ARBA" id="ARBA00022568"/>
    </source>
</evidence>
<evidence type="ECO:0000256" key="6">
    <source>
        <dbReference type="ARBA" id="ARBA00022837"/>
    </source>
</evidence>
<dbReference type="GO" id="GO:1990246">
    <property type="term" value="C:uniplex complex"/>
    <property type="evidence" value="ECO:0007669"/>
    <property type="project" value="TreeGrafter"/>
</dbReference>
<keyword evidence="7" id="KW-1133">Transmembrane helix</keyword>
<feature type="domain" description="Calcium uniporter protein C-terminal" evidence="10">
    <location>
        <begin position="165"/>
        <end position="328"/>
    </location>
</feature>
<dbReference type="InterPro" id="IPR039055">
    <property type="entry name" value="MCU_fam"/>
</dbReference>
<dbReference type="InterPro" id="IPR006769">
    <property type="entry name" value="MCU_C"/>
</dbReference>
<comment type="similarity">
    <text evidence="2">Belongs to the MCU (TC 1.A.77) family.</text>
</comment>
<dbReference type="GO" id="GO:0015292">
    <property type="term" value="F:uniporter activity"/>
    <property type="evidence" value="ECO:0007669"/>
    <property type="project" value="TreeGrafter"/>
</dbReference>
<dbReference type="EMBL" id="BAABME010008374">
    <property type="protein sequence ID" value="GAA0172951.1"/>
    <property type="molecule type" value="Genomic_DNA"/>
</dbReference>
<evidence type="ECO:0000256" key="8">
    <source>
        <dbReference type="ARBA" id="ARBA00023065"/>
    </source>
</evidence>
<accession>A0AAV3RC86</accession>